<evidence type="ECO:0000256" key="5">
    <source>
        <dbReference type="ARBA" id="ARBA00022989"/>
    </source>
</evidence>
<evidence type="ECO:0000313" key="11">
    <source>
        <dbReference type="Proteomes" id="UP000059542"/>
    </source>
</evidence>
<keyword evidence="2" id="KW-0813">Transport</keyword>
<feature type="transmembrane region" description="Helical" evidence="9">
    <location>
        <begin position="52"/>
        <end position="71"/>
    </location>
</feature>
<keyword evidence="4 9" id="KW-0812">Transmembrane</keyword>
<evidence type="ECO:0000256" key="1">
    <source>
        <dbReference type="ARBA" id="ARBA00004651"/>
    </source>
</evidence>
<dbReference type="InterPro" id="IPR044669">
    <property type="entry name" value="YneE/VCCN1/2-like"/>
</dbReference>
<dbReference type="Pfam" id="PF25539">
    <property type="entry name" value="Bestrophin_2"/>
    <property type="match status" value="1"/>
</dbReference>
<dbReference type="PANTHER" id="PTHR33281">
    <property type="entry name" value="UPF0187 PROTEIN YNEE"/>
    <property type="match status" value="1"/>
</dbReference>
<keyword evidence="3" id="KW-1003">Cell membrane</keyword>
<dbReference type="KEGG" id="hyg:AUC43_03215"/>
<accession>A0A0U3JU30</accession>
<dbReference type="PANTHER" id="PTHR33281:SF19">
    <property type="entry name" value="VOLTAGE-DEPENDENT ANION CHANNEL-FORMING PROTEIN YNEE"/>
    <property type="match status" value="1"/>
</dbReference>
<dbReference type="GO" id="GO:0005254">
    <property type="term" value="F:chloride channel activity"/>
    <property type="evidence" value="ECO:0007669"/>
    <property type="project" value="InterPro"/>
</dbReference>
<comment type="similarity">
    <text evidence="8">Belongs to the anion channel-forming bestrophin (TC 1.A.46) family.</text>
</comment>
<keyword evidence="6" id="KW-0406">Ion transport</keyword>
<sequence length="306" mass="34212">MIIREKDNWLRLLFVWHGSVLPQILPRLLALLLLSVAVVVGHGQLFHYKIPLNASAFTLFGITLAIFLGFYNNASYDRFWEGRKQWGALLNTTRSLARQAITQSGQPTGAPATAHFVRLLIAFTYALKHQLRHTDAAADLARLLPAPLAQAVQGATFKPVLLLLELGRWVQQRKAAEELDSNTQLAFDHNFNQLSDIVGGCERLAGTPIPYTYSVMLHRTTYLYCFLLPFGLVDSIGWMTPLIVVFVGYTFMALDAIVREIEEPFGTGPNDLALNTMSHMIESTLLEMLGEPAPAAPQRKSRYVFD</sequence>
<dbReference type="RefSeq" id="WP_068189885.1">
    <property type="nucleotide sequence ID" value="NZ_CP013909.1"/>
</dbReference>
<proteinExistence type="inferred from homology"/>
<feature type="transmembrane region" description="Helical" evidence="9">
    <location>
        <begin position="20"/>
        <end position="40"/>
    </location>
</feature>
<evidence type="ECO:0000256" key="8">
    <source>
        <dbReference type="ARBA" id="ARBA00034708"/>
    </source>
</evidence>
<evidence type="ECO:0000256" key="6">
    <source>
        <dbReference type="ARBA" id="ARBA00023065"/>
    </source>
</evidence>
<evidence type="ECO:0000256" key="4">
    <source>
        <dbReference type="ARBA" id="ARBA00022692"/>
    </source>
</evidence>
<evidence type="ECO:0008006" key="12">
    <source>
        <dbReference type="Google" id="ProtNLM"/>
    </source>
</evidence>
<reference evidence="10 11" key="1">
    <citation type="submission" date="2015-12" db="EMBL/GenBank/DDBJ databases">
        <authorList>
            <person name="Shamseldin A."/>
            <person name="Moawad H."/>
            <person name="Abd El-Rahim W.M."/>
            <person name="Sadowsky M.J."/>
        </authorList>
    </citation>
    <scope>NUCLEOTIDE SEQUENCE [LARGE SCALE GENOMIC DNA]</scope>
    <source>
        <strain evidence="10 11">DG5B</strain>
    </source>
</reference>
<keyword evidence="11" id="KW-1185">Reference proteome</keyword>
<organism evidence="10 11">
    <name type="scientific">Hymenobacter sedentarius</name>
    <dbReference type="NCBI Taxonomy" id="1411621"/>
    <lineage>
        <taxon>Bacteria</taxon>
        <taxon>Pseudomonadati</taxon>
        <taxon>Bacteroidota</taxon>
        <taxon>Cytophagia</taxon>
        <taxon>Cytophagales</taxon>
        <taxon>Hymenobacteraceae</taxon>
        <taxon>Hymenobacter</taxon>
    </lineage>
</organism>
<dbReference type="Proteomes" id="UP000059542">
    <property type="component" value="Chromosome"/>
</dbReference>
<evidence type="ECO:0000313" key="10">
    <source>
        <dbReference type="EMBL" id="ALW84191.1"/>
    </source>
</evidence>
<evidence type="ECO:0000256" key="3">
    <source>
        <dbReference type="ARBA" id="ARBA00022475"/>
    </source>
</evidence>
<keyword evidence="5 9" id="KW-1133">Transmembrane helix</keyword>
<dbReference type="EMBL" id="CP013909">
    <property type="protein sequence ID" value="ALW84191.1"/>
    <property type="molecule type" value="Genomic_DNA"/>
</dbReference>
<protein>
    <recommendedName>
        <fullName evidence="12">Bestrophin</fullName>
    </recommendedName>
</protein>
<dbReference type="OrthoDB" id="445589at2"/>
<dbReference type="GO" id="GO:0005886">
    <property type="term" value="C:plasma membrane"/>
    <property type="evidence" value="ECO:0007669"/>
    <property type="project" value="UniProtKB-SubCell"/>
</dbReference>
<gene>
    <name evidence="10" type="ORF">AUC43_03215</name>
</gene>
<evidence type="ECO:0000256" key="2">
    <source>
        <dbReference type="ARBA" id="ARBA00022448"/>
    </source>
</evidence>
<keyword evidence="7 9" id="KW-0472">Membrane</keyword>
<evidence type="ECO:0000256" key="9">
    <source>
        <dbReference type="SAM" id="Phobius"/>
    </source>
</evidence>
<feature type="transmembrane region" description="Helical" evidence="9">
    <location>
        <begin position="221"/>
        <end position="249"/>
    </location>
</feature>
<comment type="subcellular location">
    <subcellularLocation>
        <location evidence="1">Cell membrane</location>
        <topology evidence="1">Multi-pass membrane protein</topology>
    </subcellularLocation>
</comment>
<dbReference type="AlphaFoldDB" id="A0A0U3JU30"/>
<evidence type="ECO:0000256" key="7">
    <source>
        <dbReference type="ARBA" id="ARBA00023136"/>
    </source>
</evidence>
<name>A0A0U3JU30_9BACT</name>